<evidence type="ECO:0000313" key="2">
    <source>
        <dbReference type="Proteomes" id="UP000076420"/>
    </source>
</evidence>
<dbReference type="AlphaFoldDB" id="A0A2C9LUZ7"/>
<dbReference type="EnsemblMetazoa" id="BGLB035182-RA">
    <property type="protein sequence ID" value="BGLB035182-PA"/>
    <property type="gene ID" value="BGLB035182"/>
</dbReference>
<gene>
    <name evidence="1" type="primary">106051057</name>
</gene>
<dbReference type="KEGG" id="bgt:106051057"/>
<organism evidence="1 2">
    <name type="scientific">Biomphalaria glabrata</name>
    <name type="common">Bloodfluke planorb</name>
    <name type="synonym">Freshwater snail</name>
    <dbReference type="NCBI Taxonomy" id="6526"/>
    <lineage>
        <taxon>Eukaryota</taxon>
        <taxon>Metazoa</taxon>
        <taxon>Spiralia</taxon>
        <taxon>Lophotrochozoa</taxon>
        <taxon>Mollusca</taxon>
        <taxon>Gastropoda</taxon>
        <taxon>Heterobranchia</taxon>
        <taxon>Euthyneura</taxon>
        <taxon>Panpulmonata</taxon>
        <taxon>Hygrophila</taxon>
        <taxon>Lymnaeoidea</taxon>
        <taxon>Planorbidae</taxon>
        <taxon>Biomphalaria</taxon>
    </lineage>
</organism>
<proteinExistence type="predicted"/>
<reference evidence="1" key="1">
    <citation type="submission" date="2020-05" db="UniProtKB">
        <authorList>
            <consortium name="EnsemblMetazoa"/>
        </authorList>
    </citation>
    <scope>IDENTIFICATION</scope>
    <source>
        <strain evidence="1">BB02</strain>
    </source>
</reference>
<dbReference type="Proteomes" id="UP000076420">
    <property type="component" value="Unassembled WGS sequence"/>
</dbReference>
<evidence type="ECO:0000313" key="1">
    <source>
        <dbReference type="EnsemblMetazoa" id="BGLB035182-PA"/>
    </source>
</evidence>
<dbReference type="OrthoDB" id="6040646at2759"/>
<accession>A0A2C9LUZ7</accession>
<protein>
    <submittedName>
        <fullName evidence="1">Uncharacterized protein</fullName>
    </submittedName>
</protein>
<name>A0A2C9LUZ7_BIOGL</name>
<dbReference type="VEuPathDB" id="VectorBase:BGLAX_038171"/>
<sequence length="267" mass="31075">MDWRCPNPTPLFSIERAPGSERPRDLRRFARSIRNPTLYGLCTRDFQRDQQPSSWPSGTEYQYAYCSNYRDLLPPVTDQSLSERTSATGHEWASAARQEHPLFRLYDTTPLPLLDKHYKGATYLPDDPLGVQVPEELTRCREKIDGSYALISFEEHLRNPYTPNYRYKDWITRPLTEITRELDANYALYCHLPRAPTQYWDFYNEVRMGRPSKPGDAHQVYRRCRVIPVPANKEIPNLPGTGEVTHFGKLTNYKLSETPFSSPTVRV</sequence>
<dbReference type="VEuPathDB" id="VectorBase:BGLB035182"/>